<comment type="similarity">
    <text evidence="2">Belongs to the membrane fusion protein (MFP) (TC 8.A.1) family.</text>
</comment>
<feature type="coiled-coil region" evidence="3">
    <location>
        <begin position="147"/>
        <end position="177"/>
    </location>
</feature>
<evidence type="ECO:0000256" key="4">
    <source>
        <dbReference type="SAM" id="SignalP"/>
    </source>
</evidence>
<name>A0ABV2CM83_9RHOO</name>
<dbReference type="Gene3D" id="2.40.30.170">
    <property type="match status" value="1"/>
</dbReference>
<protein>
    <submittedName>
        <fullName evidence="9">Efflux RND transporter periplasmic adaptor subunit</fullName>
    </submittedName>
</protein>
<dbReference type="EMBL" id="JBEWLZ010000002">
    <property type="protein sequence ID" value="MET1488991.1"/>
    <property type="molecule type" value="Genomic_DNA"/>
</dbReference>
<evidence type="ECO:0000259" key="5">
    <source>
        <dbReference type="Pfam" id="PF25876"/>
    </source>
</evidence>
<evidence type="ECO:0000313" key="10">
    <source>
        <dbReference type="Proteomes" id="UP001548590"/>
    </source>
</evidence>
<dbReference type="InterPro" id="IPR058626">
    <property type="entry name" value="MdtA-like_b-barrel"/>
</dbReference>
<feature type="domain" description="Multidrug resistance protein MdtA-like alpha-helical hairpin" evidence="5">
    <location>
        <begin position="106"/>
        <end position="174"/>
    </location>
</feature>
<dbReference type="Gene3D" id="1.10.287.470">
    <property type="entry name" value="Helix hairpin bin"/>
    <property type="match status" value="1"/>
</dbReference>
<dbReference type="Pfam" id="PF25944">
    <property type="entry name" value="Beta-barrel_RND"/>
    <property type="match status" value="1"/>
</dbReference>
<dbReference type="Gene3D" id="2.40.50.100">
    <property type="match status" value="1"/>
</dbReference>
<dbReference type="InterPro" id="IPR058625">
    <property type="entry name" value="MdtA-like_BSH"/>
</dbReference>
<evidence type="ECO:0000256" key="1">
    <source>
        <dbReference type="ARBA" id="ARBA00004196"/>
    </source>
</evidence>
<keyword evidence="10" id="KW-1185">Reference proteome</keyword>
<keyword evidence="3" id="KW-0175">Coiled coil</keyword>
<evidence type="ECO:0000259" key="8">
    <source>
        <dbReference type="Pfam" id="PF25967"/>
    </source>
</evidence>
<keyword evidence="4" id="KW-0732">Signal</keyword>
<dbReference type="InterPro" id="IPR006143">
    <property type="entry name" value="RND_pump_MFP"/>
</dbReference>
<comment type="subcellular location">
    <subcellularLocation>
        <location evidence="1">Cell envelope</location>
    </subcellularLocation>
</comment>
<accession>A0ABV2CM83</accession>
<evidence type="ECO:0000313" key="9">
    <source>
        <dbReference type="EMBL" id="MET1488991.1"/>
    </source>
</evidence>
<comment type="caution">
    <text evidence="9">The sequence shown here is derived from an EMBL/GenBank/DDBJ whole genome shotgun (WGS) entry which is preliminary data.</text>
</comment>
<sequence length="397" mass="41471">MNMTGLSLPRFLPGLLACCVLAACGADKPAGRQEGDKPQVGVLVVAPAAVPLTVELAGRVATRGVAEIRPQVGGILQKQLFAEGSLVKAGQVLYQIDPSTYEAAFRSAKASVEKAEATWKAAEITAKRNGNLARIDAVSQQTADDSRATADQDLAALEVAKAELETARINLEHTRITSPIAGRVDVSAVMPGALLTASQTTALTTVRQLDPLIVDVKQSSTELLRLRQELKAASQRKRGEAVPVQLVLEDDSVYARQGHLQFDGVAVDESSGMVTLRAEVPNPDGVLLPGMYVRARIQEGTLQDAILVPQESVTRRPSGDAITTVVGEDGRLAERKLVLGRAIGNQWLVTAGLKAGDRVVVEGLKKATLGDVVTPVPAHASAASSAAAPSAAASAGL</sequence>
<dbReference type="Proteomes" id="UP001548590">
    <property type="component" value="Unassembled WGS sequence"/>
</dbReference>
<feature type="chain" id="PRO_5045217234" evidence="4">
    <location>
        <begin position="23"/>
        <end position="397"/>
    </location>
</feature>
<evidence type="ECO:0000256" key="2">
    <source>
        <dbReference type="ARBA" id="ARBA00009477"/>
    </source>
</evidence>
<dbReference type="SUPFAM" id="SSF111369">
    <property type="entry name" value="HlyD-like secretion proteins"/>
    <property type="match status" value="1"/>
</dbReference>
<dbReference type="PANTHER" id="PTHR30158:SF3">
    <property type="entry name" value="MULTIDRUG EFFLUX PUMP SUBUNIT ACRA-RELATED"/>
    <property type="match status" value="1"/>
</dbReference>
<feature type="domain" description="Multidrug resistance protein MdtA-like C-terminal permuted SH3" evidence="8">
    <location>
        <begin position="304"/>
        <end position="366"/>
    </location>
</feature>
<dbReference type="InterPro" id="IPR058627">
    <property type="entry name" value="MdtA-like_C"/>
</dbReference>
<reference evidence="9 10" key="1">
    <citation type="submission" date="2024-07" db="EMBL/GenBank/DDBJ databases">
        <title>Uliginosibacterium paludis KCTC:42655.</title>
        <authorList>
            <person name="Kim M.K."/>
        </authorList>
    </citation>
    <scope>NUCLEOTIDE SEQUENCE [LARGE SCALE GENOMIC DNA]</scope>
    <source>
        <strain evidence="9 10">KCTC 42655</strain>
    </source>
</reference>
<evidence type="ECO:0000259" key="6">
    <source>
        <dbReference type="Pfam" id="PF25917"/>
    </source>
</evidence>
<proteinExistence type="inferred from homology"/>
<dbReference type="NCBIfam" id="TIGR01730">
    <property type="entry name" value="RND_mfp"/>
    <property type="match status" value="1"/>
</dbReference>
<feature type="domain" description="Multidrug resistance protein MdtA-like beta-barrel" evidence="7">
    <location>
        <begin position="211"/>
        <end position="301"/>
    </location>
</feature>
<dbReference type="InterPro" id="IPR058624">
    <property type="entry name" value="MdtA-like_HH"/>
</dbReference>
<dbReference type="Pfam" id="PF25967">
    <property type="entry name" value="RND-MFP_C"/>
    <property type="match status" value="1"/>
</dbReference>
<dbReference type="PANTHER" id="PTHR30158">
    <property type="entry name" value="ACRA/E-RELATED COMPONENT OF DRUG EFFLUX TRANSPORTER"/>
    <property type="match status" value="1"/>
</dbReference>
<evidence type="ECO:0000256" key="3">
    <source>
        <dbReference type="SAM" id="Coils"/>
    </source>
</evidence>
<dbReference type="Gene3D" id="2.40.420.20">
    <property type="match status" value="1"/>
</dbReference>
<gene>
    <name evidence="9" type="ORF">ABVT11_04075</name>
</gene>
<organism evidence="9 10">
    <name type="scientific">Uliginosibacterium paludis</name>
    <dbReference type="NCBI Taxonomy" id="1615952"/>
    <lineage>
        <taxon>Bacteria</taxon>
        <taxon>Pseudomonadati</taxon>
        <taxon>Pseudomonadota</taxon>
        <taxon>Betaproteobacteria</taxon>
        <taxon>Rhodocyclales</taxon>
        <taxon>Zoogloeaceae</taxon>
        <taxon>Uliginosibacterium</taxon>
    </lineage>
</organism>
<dbReference type="Pfam" id="PF25917">
    <property type="entry name" value="BSH_RND"/>
    <property type="match status" value="1"/>
</dbReference>
<feature type="domain" description="Multidrug resistance protein MdtA-like barrel-sandwich hybrid" evidence="6">
    <location>
        <begin position="65"/>
        <end position="206"/>
    </location>
</feature>
<feature type="signal peptide" evidence="4">
    <location>
        <begin position="1"/>
        <end position="22"/>
    </location>
</feature>
<evidence type="ECO:0000259" key="7">
    <source>
        <dbReference type="Pfam" id="PF25944"/>
    </source>
</evidence>
<dbReference type="Pfam" id="PF25876">
    <property type="entry name" value="HH_MFP_RND"/>
    <property type="match status" value="1"/>
</dbReference>
<dbReference type="RefSeq" id="WP_345924064.1">
    <property type="nucleotide sequence ID" value="NZ_JBDIVF010000001.1"/>
</dbReference>